<feature type="non-terminal residue" evidence="1">
    <location>
        <position position="1"/>
    </location>
</feature>
<name>A0AA38CJD2_TAXCH</name>
<comment type="caution">
    <text evidence="1">The sequence shown here is derived from an EMBL/GenBank/DDBJ whole genome shotgun (WGS) entry which is preliminary data.</text>
</comment>
<dbReference type="AlphaFoldDB" id="A0AA38CJD2"/>
<keyword evidence="2" id="KW-1185">Reference proteome</keyword>
<proteinExistence type="predicted"/>
<organism evidence="1 2">
    <name type="scientific">Taxus chinensis</name>
    <name type="common">Chinese yew</name>
    <name type="synonym">Taxus wallichiana var. chinensis</name>
    <dbReference type="NCBI Taxonomy" id="29808"/>
    <lineage>
        <taxon>Eukaryota</taxon>
        <taxon>Viridiplantae</taxon>
        <taxon>Streptophyta</taxon>
        <taxon>Embryophyta</taxon>
        <taxon>Tracheophyta</taxon>
        <taxon>Spermatophyta</taxon>
        <taxon>Pinopsida</taxon>
        <taxon>Pinidae</taxon>
        <taxon>Conifers II</taxon>
        <taxon>Cupressales</taxon>
        <taxon>Taxaceae</taxon>
        <taxon>Taxus</taxon>
    </lineage>
</organism>
<evidence type="ECO:0000313" key="2">
    <source>
        <dbReference type="Proteomes" id="UP000824469"/>
    </source>
</evidence>
<protein>
    <submittedName>
        <fullName evidence="1">Uncharacterized protein</fullName>
    </submittedName>
</protein>
<sequence length="66" mass="7532">KNVGKLSSFEGQDYWKLWKAAGRTLKILMSRSKEAQVWIHIVVDAHCPIGKTVRYADISVCIEVEQ</sequence>
<evidence type="ECO:0000313" key="1">
    <source>
        <dbReference type="EMBL" id="KAH9297224.1"/>
    </source>
</evidence>
<dbReference type="Proteomes" id="UP000824469">
    <property type="component" value="Unassembled WGS sequence"/>
</dbReference>
<reference evidence="1 2" key="1">
    <citation type="journal article" date="2021" name="Nat. Plants">
        <title>The Taxus genome provides insights into paclitaxel biosynthesis.</title>
        <authorList>
            <person name="Xiong X."/>
            <person name="Gou J."/>
            <person name="Liao Q."/>
            <person name="Li Y."/>
            <person name="Zhou Q."/>
            <person name="Bi G."/>
            <person name="Li C."/>
            <person name="Du R."/>
            <person name="Wang X."/>
            <person name="Sun T."/>
            <person name="Guo L."/>
            <person name="Liang H."/>
            <person name="Lu P."/>
            <person name="Wu Y."/>
            <person name="Zhang Z."/>
            <person name="Ro D.K."/>
            <person name="Shang Y."/>
            <person name="Huang S."/>
            <person name="Yan J."/>
        </authorList>
    </citation>
    <scope>NUCLEOTIDE SEQUENCE [LARGE SCALE GENOMIC DNA]</scope>
    <source>
        <strain evidence="1">Ta-2019</strain>
    </source>
</reference>
<dbReference type="EMBL" id="JAHRHJ020000010">
    <property type="protein sequence ID" value="KAH9297224.1"/>
    <property type="molecule type" value="Genomic_DNA"/>
</dbReference>
<feature type="non-terminal residue" evidence="1">
    <location>
        <position position="66"/>
    </location>
</feature>
<gene>
    <name evidence="1" type="ORF">KI387_028906</name>
</gene>
<accession>A0AA38CJD2</accession>